<name>A0A5A8E6J9_CAFRO</name>
<dbReference type="InterPro" id="IPR011124">
    <property type="entry name" value="Znf_CW"/>
</dbReference>
<feature type="domain" description="CW-type" evidence="5">
    <location>
        <begin position="82"/>
        <end position="135"/>
    </location>
</feature>
<accession>A0A5A8E6J9</accession>
<feature type="region of interest" description="Disordered" evidence="4">
    <location>
        <begin position="47"/>
        <end position="72"/>
    </location>
</feature>
<reference evidence="6 7" key="1">
    <citation type="submission" date="2019-07" db="EMBL/GenBank/DDBJ databases">
        <title>Genomes of Cafeteria roenbergensis.</title>
        <authorList>
            <person name="Fischer M.G."/>
            <person name="Hackl T."/>
            <person name="Roman M."/>
        </authorList>
    </citation>
    <scope>NUCLEOTIDE SEQUENCE [LARGE SCALE GENOMIC DNA]</scope>
    <source>
        <strain evidence="6 7">E4-10P</strain>
    </source>
</reference>
<dbReference type="Proteomes" id="UP000322899">
    <property type="component" value="Unassembled WGS sequence"/>
</dbReference>
<feature type="region of interest" description="Disordered" evidence="4">
    <location>
        <begin position="204"/>
        <end position="235"/>
    </location>
</feature>
<dbReference type="GO" id="GO:0008270">
    <property type="term" value="F:zinc ion binding"/>
    <property type="evidence" value="ECO:0007669"/>
    <property type="project" value="UniProtKB-KW"/>
</dbReference>
<dbReference type="InterPro" id="IPR055300">
    <property type="entry name" value="CWZF3/5/7"/>
</dbReference>
<evidence type="ECO:0000256" key="4">
    <source>
        <dbReference type="SAM" id="MobiDB-lite"/>
    </source>
</evidence>
<feature type="region of interest" description="Disordered" evidence="4">
    <location>
        <begin position="510"/>
        <end position="533"/>
    </location>
</feature>
<feature type="compositionally biased region" description="Low complexity" evidence="4">
    <location>
        <begin position="217"/>
        <end position="227"/>
    </location>
</feature>
<evidence type="ECO:0000313" key="7">
    <source>
        <dbReference type="Proteomes" id="UP000322899"/>
    </source>
</evidence>
<evidence type="ECO:0000313" key="6">
    <source>
        <dbReference type="EMBL" id="KAA0173316.1"/>
    </source>
</evidence>
<dbReference type="EMBL" id="VLTO01000035">
    <property type="protein sequence ID" value="KAA0173316.1"/>
    <property type="molecule type" value="Genomic_DNA"/>
</dbReference>
<evidence type="ECO:0000256" key="2">
    <source>
        <dbReference type="ARBA" id="ARBA00022771"/>
    </source>
</evidence>
<dbReference type="AlphaFoldDB" id="A0A5A8E6J9"/>
<dbReference type="PANTHER" id="PTHR46524">
    <property type="entry name" value="CW-TYPE ZINC FINGER"/>
    <property type="match status" value="1"/>
</dbReference>
<comment type="caution">
    <text evidence="6">The sequence shown here is derived from an EMBL/GenBank/DDBJ whole genome shotgun (WGS) entry which is preliminary data.</text>
</comment>
<proteinExistence type="predicted"/>
<dbReference type="Gene3D" id="3.30.40.100">
    <property type="match status" value="2"/>
</dbReference>
<feature type="region of interest" description="Disordered" evidence="4">
    <location>
        <begin position="412"/>
        <end position="446"/>
    </location>
</feature>
<gene>
    <name evidence="6" type="ORF">FNF27_05240</name>
</gene>
<keyword evidence="3" id="KW-0862">Zinc</keyword>
<dbReference type="Pfam" id="PF07496">
    <property type="entry name" value="zf-CW"/>
    <property type="match status" value="2"/>
</dbReference>
<organism evidence="6 7">
    <name type="scientific">Cafeteria roenbergensis</name>
    <name type="common">Marine flagellate</name>
    <dbReference type="NCBI Taxonomy" id="33653"/>
    <lineage>
        <taxon>Eukaryota</taxon>
        <taxon>Sar</taxon>
        <taxon>Stramenopiles</taxon>
        <taxon>Bigyra</taxon>
        <taxon>Opalozoa</taxon>
        <taxon>Bicosoecida</taxon>
        <taxon>Cafeteriaceae</taxon>
        <taxon>Cafeteria</taxon>
    </lineage>
</organism>
<keyword evidence="1" id="KW-0479">Metal-binding</keyword>
<keyword evidence="2" id="KW-0863">Zinc-finger</keyword>
<evidence type="ECO:0000256" key="1">
    <source>
        <dbReference type="ARBA" id="ARBA00022723"/>
    </source>
</evidence>
<protein>
    <recommendedName>
        <fullName evidence="5">CW-type domain-containing protein</fullName>
    </recommendedName>
</protein>
<feature type="region of interest" description="Disordered" evidence="4">
    <location>
        <begin position="144"/>
        <end position="182"/>
    </location>
</feature>
<dbReference type="OrthoDB" id="206846at2759"/>
<feature type="compositionally biased region" description="Low complexity" evidence="4">
    <location>
        <begin position="144"/>
        <end position="161"/>
    </location>
</feature>
<dbReference type="PROSITE" id="PS51050">
    <property type="entry name" value="ZF_CW"/>
    <property type="match status" value="2"/>
</dbReference>
<dbReference type="PANTHER" id="PTHR46524:SF7">
    <property type="entry name" value="CW-TYPE ZINC FINGER"/>
    <property type="match status" value="1"/>
</dbReference>
<evidence type="ECO:0000256" key="3">
    <source>
        <dbReference type="ARBA" id="ARBA00022833"/>
    </source>
</evidence>
<evidence type="ECO:0000259" key="5">
    <source>
        <dbReference type="PROSITE" id="PS51050"/>
    </source>
</evidence>
<sequence>MAEWVQCESCRVWRLLPAHVRPSDLPVTWVCREATWRRLRCSEDMDGPEAMVNSDESRAVSPAGKGRREVSFPPAAAEPKLPVEEQEWVQCENCNKWRRLPPSVKASSLPEHWFCSQGQSWLPGLTCRLPEDESLWKVSAPAGSADGAHAAASSHAVSAGDRPGSSPDPQSPPERSLADAAAAAAIEASAPISFAAGTEAARAAVGTGPSGRGHPGAGSMAARTRSSGGAGGGSAIGTSISGAGAATAHASDSGESVPALPHWAHPLRPMSGYPGAPQPWRSISGLRASQQSHALVAVGLGFAPPTRKADCLESQEPGPSWTDIVFPNGSKPRYGGALAHGRGTAAALSHSCFVSSTAYVPEAVDVAVWGGMQRRLDQQERDAGARGMRVRQAIAGPLARMCPWARVPLAESEASEGDDAPVVGVPKDAGQAPPGGSCGGGGGASSDESVSGAALALARRAQQPDTVADLLDRAVACAAIEGGQPVSVERVGLAAAAMVAASDFCSRQHQPAKPVASSDSVHRPGKAATDADASSAAAPACASGLAPSFLWARDAVEAALQPEALLGLTDCLPKGKALCTAHPFDEQTVCGQQSGAMAAEARRLADELESAAAAMDRIGKQLGAPYCERESLACAESRAKLIPVIAKLTAEARGARVAGVYLQEGEPFGPGVPVPSTVSEAEAAITAAQELSQKAVSDARTLALQRELVATSGGDGDDADLLGDLGDLDV</sequence>
<feature type="domain" description="CW-type" evidence="5">
    <location>
        <begin position="1"/>
        <end position="49"/>
    </location>
</feature>